<feature type="compositionally biased region" description="Polar residues" evidence="1">
    <location>
        <begin position="588"/>
        <end position="601"/>
    </location>
</feature>
<gene>
    <name evidence="2" type="ORF">CTEN210_08243</name>
</gene>
<feature type="compositionally biased region" description="Basic and acidic residues" evidence="1">
    <location>
        <begin position="784"/>
        <end position="799"/>
    </location>
</feature>
<evidence type="ECO:0000313" key="3">
    <source>
        <dbReference type="Proteomes" id="UP001054902"/>
    </source>
</evidence>
<proteinExistence type="predicted"/>
<feature type="region of interest" description="Disordered" evidence="1">
    <location>
        <begin position="812"/>
        <end position="1055"/>
    </location>
</feature>
<feature type="compositionally biased region" description="Polar residues" evidence="1">
    <location>
        <begin position="37"/>
        <end position="62"/>
    </location>
</feature>
<feature type="compositionally biased region" description="Polar residues" evidence="1">
    <location>
        <begin position="813"/>
        <end position="822"/>
    </location>
</feature>
<dbReference type="Proteomes" id="UP001054902">
    <property type="component" value="Unassembled WGS sequence"/>
</dbReference>
<protein>
    <submittedName>
        <fullName evidence="2">Uncharacterized protein</fullName>
    </submittedName>
</protein>
<dbReference type="AlphaFoldDB" id="A0AAD3H6G5"/>
<feature type="compositionally biased region" description="Polar residues" evidence="1">
    <location>
        <begin position="618"/>
        <end position="629"/>
    </location>
</feature>
<feature type="region of interest" description="Disordered" evidence="1">
    <location>
        <begin position="424"/>
        <end position="443"/>
    </location>
</feature>
<feature type="compositionally biased region" description="Basic and acidic residues" evidence="1">
    <location>
        <begin position="863"/>
        <end position="927"/>
    </location>
</feature>
<keyword evidence="3" id="KW-1185">Reference proteome</keyword>
<feature type="compositionally biased region" description="Low complexity" evidence="1">
    <location>
        <begin position="826"/>
        <end position="846"/>
    </location>
</feature>
<organism evidence="2 3">
    <name type="scientific">Chaetoceros tenuissimus</name>
    <dbReference type="NCBI Taxonomy" id="426638"/>
    <lineage>
        <taxon>Eukaryota</taxon>
        <taxon>Sar</taxon>
        <taxon>Stramenopiles</taxon>
        <taxon>Ochrophyta</taxon>
        <taxon>Bacillariophyta</taxon>
        <taxon>Coscinodiscophyceae</taxon>
        <taxon>Chaetocerotophycidae</taxon>
        <taxon>Chaetocerotales</taxon>
        <taxon>Chaetocerotaceae</taxon>
        <taxon>Chaetoceros</taxon>
    </lineage>
</organism>
<dbReference type="EMBL" id="BLLK01000045">
    <property type="protein sequence ID" value="GFH51768.1"/>
    <property type="molecule type" value="Genomic_DNA"/>
</dbReference>
<comment type="caution">
    <text evidence="2">The sequence shown here is derived from an EMBL/GenBank/DDBJ whole genome shotgun (WGS) entry which is preliminary data.</text>
</comment>
<feature type="compositionally biased region" description="Basic and acidic residues" evidence="1">
    <location>
        <begin position="986"/>
        <end position="995"/>
    </location>
</feature>
<reference evidence="2 3" key="1">
    <citation type="journal article" date="2021" name="Sci. Rep.">
        <title>The genome of the diatom Chaetoceros tenuissimus carries an ancient integrated fragment of an extant virus.</title>
        <authorList>
            <person name="Hongo Y."/>
            <person name="Kimura K."/>
            <person name="Takaki Y."/>
            <person name="Yoshida Y."/>
            <person name="Baba S."/>
            <person name="Kobayashi G."/>
            <person name="Nagasaki K."/>
            <person name="Hano T."/>
            <person name="Tomaru Y."/>
        </authorList>
    </citation>
    <scope>NUCLEOTIDE SEQUENCE [LARGE SCALE GENOMIC DNA]</scope>
    <source>
        <strain evidence="2 3">NIES-3715</strain>
    </source>
</reference>
<feature type="compositionally biased region" description="Basic residues" evidence="1">
    <location>
        <begin position="971"/>
        <end position="985"/>
    </location>
</feature>
<feature type="compositionally biased region" description="Polar residues" evidence="1">
    <location>
        <begin position="847"/>
        <end position="862"/>
    </location>
</feature>
<feature type="compositionally biased region" description="Low complexity" evidence="1">
    <location>
        <begin position="1002"/>
        <end position="1046"/>
    </location>
</feature>
<feature type="compositionally biased region" description="Polar residues" evidence="1">
    <location>
        <begin position="721"/>
        <end position="742"/>
    </location>
</feature>
<sequence>MPSEGYSYSTLRSRLRSLKKYGDASEKRSNIEAKSVAKNTYNAHQSSTKQKSPTSGPDTRGNSYEYRSPTNSRASRSYRNERSSERDVRSSHSPPPTSLDKSGNQNDSGLYRERQQNQNAKASKNIQGNGNQSKSNPYSSMRSMSTRTVDNTSTSKRLQYLQSLRSMKSKSRLDPIHTIEQKRGANRNHIEKSHEKESEVVQSDQVHVNNNTQQNRQSIFKTNSIRKDEVHVNKTRSVSFADDIQHEKEENESHSRQEHKKIDERSRDLDNLKDVEHSLSHALEKNWGEKSDVKEIAKALALAHTARRELEKGNTYISKKELKRTLRKSESSILTKLQTMRSSKSTIRAASLPDVQKNGVPDRDSMRYMDHEVEIEAKSQEKSNIDESDAFPPSLSINKDMGNDKCNEAHAVLQKQKAKEIVSKRMQKKSGDSNNFTSSSISYDPKLNTQDILEPATLDEPSPHDSTMGKVELQNVYQRNDGYFGQRKMQLQPFQSNDGTIVYMDPISGQFFQPAPNKLLNDAMINHQCTPVVNTFPHQKSPHYEERSPRHNDSKPVQSSLNERLPTDINSEHTQSSFNSVRGKESLSKNNSVSRSFSPQNIDEKSTRSSIGSTKSSQLIEKQNSVENKSISRSFSSSRNMKKASSTDDFELNREESLIKKKTSSRSFSPPNIDKESKSAGSHQSVIRNRTASRSFSPPNVDDKPKTSSLDSTERLKLNGQGCSMENNNTSYPPSQNNTSIPVDTQEMNRRDELTLKKKAVSWSFSPPHIDNKHTESSASHIQKCKEDEHSGETDHVPLSKEVKIEWEEISHDQTNVCSNDKSFAEFESSSPSRSRSNYSSNANSSKEPTNIVLSSSVAQESMHTKSEEDYCSTHEESKPRKDQTKVYQTKIDREKERPKDNDNDSSKQKRHVKESERSPSREDAVKKNAFQDGSLLQECTYEKVETKVMSLEDYKKNRSRKNRESAPSTKTRKRRNSLNKRSKGRDRSMSRESEQQSLDQSTFSAIVSSSHSSDYSSSRMDSGSTYSSEYSSSSSYSDSSRSYDSYDSEYSSDY</sequence>
<evidence type="ECO:0000256" key="1">
    <source>
        <dbReference type="SAM" id="MobiDB-lite"/>
    </source>
</evidence>
<feature type="compositionally biased region" description="Basic and acidic residues" evidence="1">
    <location>
        <begin position="542"/>
        <end position="554"/>
    </location>
</feature>
<feature type="compositionally biased region" description="Polar residues" evidence="1">
    <location>
        <begin position="432"/>
        <end position="443"/>
    </location>
</feature>
<feature type="region of interest" description="Disordered" evidence="1">
    <location>
        <begin position="765"/>
        <end position="799"/>
    </location>
</feature>
<evidence type="ECO:0000313" key="2">
    <source>
        <dbReference type="EMBL" id="GFH51768.1"/>
    </source>
</evidence>
<name>A0AAD3H6G5_9STRA</name>
<feature type="compositionally biased region" description="Polar residues" evidence="1">
    <location>
        <begin position="200"/>
        <end position="223"/>
    </location>
</feature>
<feature type="compositionally biased region" description="Basic and acidic residues" evidence="1">
    <location>
        <begin position="701"/>
        <end position="717"/>
    </location>
</feature>
<feature type="compositionally biased region" description="Basic and acidic residues" evidence="1">
    <location>
        <begin position="78"/>
        <end position="90"/>
    </location>
</feature>
<feature type="region of interest" description="Disordered" evidence="1">
    <location>
        <begin position="533"/>
        <end position="742"/>
    </location>
</feature>
<accession>A0AAD3H6G5</accession>
<feature type="compositionally biased region" description="Low complexity" evidence="1">
    <location>
        <begin position="608"/>
        <end position="617"/>
    </location>
</feature>
<feature type="compositionally biased region" description="Basic and acidic residues" evidence="1">
    <location>
        <begin position="941"/>
        <end position="957"/>
    </location>
</feature>
<feature type="compositionally biased region" description="Polar residues" evidence="1">
    <location>
        <begin position="679"/>
        <end position="698"/>
    </location>
</feature>
<feature type="compositionally biased region" description="Polar residues" evidence="1">
    <location>
        <begin position="555"/>
        <end position="580"/>
    </location>
</feature>
<feature type="compositionally biased region" description="Basic and acidic residues" evidence="1">
    <location>
        <begin position="20"/>
        <end position="31"/>
    </location>
</feature>
<feature type="compositionally biased region" description="Basic and acidic residues" evidence="1">
    <location>
        <begin position="243"/>
        <end position="269"/>
    </location>
</feature>
<feature type="compositionally biased region" description="Polar residues" evidence="1">
    <location>
        <begin position="116"/>
        <end position="166"/>
    </location>
</feature>
<feature type="region of interest" description="Disordered" evidence="1">
    <location>
        <begin position="18"/>
        <end position="269"/>
    </location>
</feature>
<feature type="compositionally biased region" description="Basic and acidic residues" evidence="1">
    <location>
        <begin position="171"/>
        <end position="199"/>
    </location>
</feature>
<feature type="compositionally biased region" description="Polar residues" evidence="1">
    <location>
        <begin position="99"/>
        <end position="108"/>
    </location>
</feature>